<proteinExistence type="predicted"/>
<protein>
    <submittedName>
        <fullName evidence="2">Uncharacterized protein</fullName>
    </submittedName>
</protein>
<name>A0A2A8HLJ3_9BACI</name>
<comment type="caution">
    <text evidence="2">The sequence shown here is derived from an EMBL/GenBank/DDBJ whole genome shotgun (WGS) entry which is preliminary data.</text>
</comment>
<evidence type="ECO:0000313" key="3">
    <source>
        <dbReference type="Proteomes" id="UP000220841"/>
    </source>
</evidence>
<organism evidence="2 3">
    <name type="scientific">Bacillus toyonensis</name>
    <dbReference type="NCBI Taxonomy" id="155322"/>
    <lineage>
        <taxon>Bacteria</taxon>
        <taxon>Bacillati</taxon>
        <taxon>Bacillota</taxon>
        <taxon>Bacilli</taxon>
        <taxon>Bacillales</taxon>
        <taxon>Bacillaceae</taxon>
        <taxon>Bacillus</taxon>
        <taxon>Bacillus cereus group</taxon>
    </lineage>
</organism>
<reference evidence="2 3" key="1">
    <citation type="submission" date="2017-09" db="EMBL/GenBank/DDBJ databases">
        <title>Large-scale bioinformatics analysis of Bacillus genomes uncovers conserved roles of natural products in bacterial physiology.</title>
        <authorList>
            <consortium name="Agbiome Team Llc"/>
            <person name="Bleich R.M."/>
            <person name="Grubbs K.J."/>
            <person name="Santa Maria K.C."/>
            <person name="Allen S.E."/>
            <person name="Farag S."/>
            <person name="Shank E.A."/>
            <person name="Bowers A."/>
        </authorList>
    </citation>
    <scope>NUCLEOTIDE SEQUENCE [LARGE SCALE GENOMIC DNA]</scope>
    <source>
        <strain evidence="2 3">AFS021349</strain>
    </source>
</reference>
<dbReference type="EMBL" id="NUBY01000008">
    <property type="protein sequence ID" value="PEQ09814.1"/>
    <property type="molecule type" value="Genomic_DNA"/>
</dbReference>
<evidence type="ECO:0000313" key="2">
    <source>
        <dbReference type="EMBL" id="PEQ09814.1"/>
    </source>
</evidence>
<dbReference type="AlphaFoldDB" id="A0A2A8HLJ3"/>
<feature type="region of interest" description="Disordered" evidence="1">
    <location>
        <begin position="42"/>
        <end position="71"/>
    </location>
</feature>
<accession>A0A2A8HLJ3</accession>
<gene>
    <name evidence="2" type="ORF">CN585_02010</name>
</gene>
<evidence type="ECO:0000256" key="1">
    <source>
        <dbReference type="SAM" id="MobiDB-lite"/>
    </source>
</evidence>
<sequence length="71" mass="7511">MEGGVTKPNVNTVINATKVFLNQFGIYVPSPFTHYILSRINGQVRPPPQNSAKATKLGGGSTARKSPIGEG</sequence>
<dbReference type="Proteomes" id="UP000220841">
    <property type="component" value="Unassembled WGS sequence"/>
</dbReference>